<dbReference type="EMBL" id="JAGUCO010000035">
    <property type="protein sequence ID" value="MBS2101013.1"/>
    <property type="molecule type" value="Genomic_DNA"/>
</dbReference>
<sequence length="208" mass="23909">MNGLNPKVDQYLMEGCMRCPKGGTPDCKVHTWHKELNQLRAIVLSCGLTEDYKWSMPCYTSQKKNILMVIAFKHHCCISFFKGSLLSNSHQLLISPGENSQAIRQFRFTNIAQILKIEDIIRATIFEAIEVEKAGLKINYQPLEISIPEEFQLKLNEFPPLKIAFEALTPGRQKAYLWYFSKAKQSKTRKARVEKYIPKILKGKGIND</sequence>
<evidence type="ECO:0000313" key="3">
    <source>
        <dbReference type="Proteomes" id="UP000708576"/>
    </source>
</evidence>
<dbReference type="PIRSF" id="PIRSF021308">
    <property type="entry name" value="UCP021308"/>
    <property type="match status" value="1"/>
</dbReference>
<organism evidence="2 3">
    <name type="scientific">Carboxylicivirga linearis</name>
    <dbReference type="NCBI Taxonomy" id="1628157"/>
    <lineage>
        <taxon>Bacteria</taxon>
        <taxon>Pseudomonadati</taxon>
        <taxon>Bacteroidota</taxon>
        <taxon>Bacteroidia</taxon>
        <taxon>Marinilabiliales</taxon>
        <taxon>Marinilabiliaceae</taxon>
        <taxon>Carboxylicivirga</taxon>
    </lineage>
</organism>
<name>A0ABS5K1H9_9BACT</name>
<dbReference type="SUPFAM" id="SSF159888">
    <property type="entry name" value="YdhG-like"/>
    <property type="match status" value="1"/>
</dbReference>
<dbReference type="Pfam" id="PF13376">
    <property type="entry name" value="OmdA"/>
    <property type="match status" value="1"/>
</dbReference>
<dbReference type="Gene3D" id="3.90.1150.200">
    <property type="match status" value="1"/>
</dbReference>
<dbReference type="InterPro" id="IPR016786">
    <property type="entry name" value="YdeI_bac"/>
</dbReference>
<proteinExistence type="predicted"/>
<dbReference type="RefSeq" id="WP_212219978.1">
    <property type="nucleotide sequence ID" value="NZ_JAGUCO010000035.1"/>
</dbReference>
<accession>A0ABS5K1H9</accession>
<dbReference type="InterPro" id="IPR014922">
    <property type="entry name" value="YdhG-like"/>
</dbReference>
<evidence type="ECO:0000259" key="1">
    <source>
        <dbReference type="Pfam" id="PF08818"/>
    </source>
</evidence>
<gene>
    <name evidence="2" type="ORF">KEM10_22200</name>
</gene>
<evidence type="ECO:0000313" key="2">
    <source>
        <dbReference type="EMBL" id="MBS2101013.1"/>
    </source>
</evidence>
<feature type="domain" description="YdhG-like" evidence="1">
    <location>
        <begin position="32"/>
        <end position="129"/>
    </location>
</feature>
<protein>
    <submittedName>
        <fullName evidence="2">YdeI/OmpD-associated family protein</fullName>
    </submittedName>
</protein>
<dbReference type="Proteomes" id="UP000708576">
    <property type="component" value="Unassembled WGS sequence"/>
</dbReference>
<keyword evidence="3" id="KW-1185">Reference proteome</keyword>
<reference evidence="2 3" key="1">
    <citation type="journal article" date="2015" name="Int. J. Syst. Evol. Microbiol.">
        <title>Carboxylicivirga linearis sp. nov., isolated from a sea cucumber culture pond.</title>
        <authorList>
            <person name="Wang F.Q."/>
            <person name="Zhou Y.X."/>
            <person name="Lin X.Z."/>
            <person name="Chen G.J."/>
            <person name="Du Z.J."/>
        </authorList>
    </citation>
    <scope>NUCLEOTIDE SEQUENCE [LARGE SCALE GENOMIC DNA]</scope>
    <source>
        <strain evidence="2 3">FB218</strain>
    </source>
</reference>
<comment type="caution">
    <text evidence="2">The sequence shown here is derived from an EMBL/GenBank/DDBJ whole genome shotgun (WGS) entry which is preliminary data.</text>
</comment>
<dbReference type="Pfam" id="PF08818">
    <property type="entry name" value="DUF1801"/>
    <property type="match status" value="1"/>
</dbReference>